<accession>A0A8J3K6N1</accession>
<dbReference type="InterPro" id="IPR025048">
    <property type="entry name" value="DUF3987"/>
</dbReference>
<keyword evidence="2" id="KW-1185">Reference proteome</keyword>
<proteinExistence type="predicted"/>
<sequence>MTAQVRHLAAVPADQAARAGWDVPVPVGTNTASPPPFPLDVLPGWARDMVEGVATFTQTDTAMGAGVFLSVLSTCGARRLVVEGKPGWREPVNSYVATVAAPGERKSPVHGALVRPLYQAQQQMADQVRPLIEQEAARRDIAQRAAEQARASAAKADADKRDAATAEALAAVMAVEEITVPTLPRLICDDHTPEALVSMMAANGGRMAVISDEGGIFDTLAGRYSGTPNLDPYLKGYSGGHLSTDRQTRAGETIEDPALTVGVMTQPAALRKFGSNAELFGRGLPARFWFILPRSLAGYRDQDSPSVPVSVAARYESTVRILATTLAEWDGPRVLTLTDEASRVRAAAAETIEEQLRPGGALHDVREWANKLFGAMLRLAGLLHLAHYPTDAWERQISGETMSQAAQVTAWLIAHYTAALALVHGDPAGETAHDVLAVLVTKDMRTFTRRELHRRVQRKLPRAEQVMTVLATLAQHGWVRTTAEGDYELHPDAPDYVTSAAPNGR</sequence>
<evidence type="ECO:0008006" key="3">
    <source>
        <dbReference type="Google" id="ProtNLM"/>
    </source>
</evidence>
<protein>
    <recommendedName>
        <fullName evidence="3">DUF3987 domain-containing protein</fullName>
    </recommendedName>
</protein>
<name>A0A8J3K6N1_9ACTN</name>
<dbReference type="Pfam" id="PF13148">
    <property type="entry name" value="DUF3987"/>
    <property type="match status" value="1"/>
</dbReference>
<organism evidence="1 2">
    <name type="scientific">Catellatospora chokoriensis</name>
    <dbReference type="NCBI Taxonomy" id="310353"/>
    <lineage>
        <taxon>Bacteria</taxon>
        <taxon>Bacillati</taxon>
        <taxon>Actinomycetota</taxon>
        <taxon>Actinomycetes</taxon>
        <taxon>Micromonosporales</taxon>
        <taxon>Micromonosporaceae</taxon>
        <taxon>Catellatospora</taxon>
    </lineage>
</organism>
<dbReference type="AlphaFoldDB" id="A0A8J3K6N1"/>
<reference evidence="1 2" key="1">
    <citation type="submission" date="2021-01" db="EMBL/GenBank/DDBJ databases">
        <title>Whole genome shotgun sequence of Catellatospora chokoriensis NBRC 107358.</title>
        <authorList>
            <person name="Komaki H."/>
            <person name="Tamura T."/>
        </authorList>
    </citation>
    <scope>NUCLEOTIDE SEQUENCE [LARGE SCALE GENOMIC DNA]</scope>
    <source>
        <strain evidence="1 2">NBRC 107358</strain>
    </source>
</reference>
<dbReference type="Proteomes" id="UP000619293">
    <property type="component" value="Unassembled WGS sequence"/>
</dbReference>
<comment type="caution">
    <text evidence="1">The sequence shown here is derived from an EMBL/GenBank/DDBJ whole genome shotgun (WGS) entry which is preliminary data.</text>
</comment>
<dbReference type="RefSeq" id="WP_191838668.1">
    <property type="nucleotide sequence ID" value="NZ_BAAALB010000025.1"/>
</dbReference>
<dbReference type="EMBL" id="BONG01000073">
    <property type="protein sequence ID" value="GIF93832.1"/>
    <property type="molecule type" value="Genomic_DNA"/>
</dbReference>
<evidence type="ECO:0000313" key="1">
    <source>
        <dbReference type="EMBL" id="GIF93832.1"/>
    </source>
</evidence>
<evidence type="ECO:0000313" key="2">
    <source>
        <dbReference type="Proteomes" id="UP000619293"/>
    </source>
</evidence>
<gene>
    <name evidence="1" type="ORF">Cch02nite_72760</name>
</gene>